<evidence type="ECO:0000256" key="2">
    <source>
        <dbReference type="ARBA" id="ARBA00022448"/>
    </source>
</evidence>
<feature type="transmembrane region" description="Helical" evidence="6">
    <location>
        <begin position="89"/>
        <end position="106"/>
    </location>
</feature>
<feature type="transmembrane region" description="Helical" evidence="6">
    <location>
        <begin position="438"/>
        <end position="459"/>
    </location>
</feature>
<keyword evidence="5 6" id="KW-0472">Membrane</keyword>
<keyword evidence="4 6" id="KW-1133">Transmembrane helix</keyword>
<comment type="subcellular location">
    <subcellularLocation>
        <location evidence="1">Membrane</location>
        <topology evidence="1">Multi-pass membrane protein</topology>
    </subcellularLocation>
</comment>
<dbReference type="CDD" id="cd17327">
    <property type="entry name" value="MFS_FEN2_like"/>
    <property type="match status" value="1"/>
</dbReference>
<dbReference type="GO" id="GO:0022857">
    <property type="term" value="F:transmembrane transporter activity"/>
    <property type="evidence" value="ECO:0007669"/>
    <property type="project" value="InterPro"/>
</dbReference>
<dbReference type="Proteomes" id="UP000253551">
    <property type="component" value="Unassembled WGS sequence"/>
</dbReference>
<keyword evidence="2" id="KW-0813">Transport</keyword>
<dbReference type="PANTHER" id="PTHR43791:SF36">
    <property type="entry name" value="TRANSPORTER, PUTATIVE (AFU_ORTHOLOGUE AFUA_6G08340)-RELATED"/>
    <property type="match status" value="1"/>
</dbReference>
<keyword evidence="3 6" id="KW-0812">Transmembrane</keyword>
<dbReference type="PROSITE" id="PS50850">
    <property type="entry name" value="MFS"/>
    <property type="match status" value="1"/>
</dbReference>
<evidence type="ECO:0000256" key="3">
    <source>
        <dbReference type="ARBA" id="ARBA00022692"/>
    </source>
</evidence>
<keyword evidence="9" id="KW-1185">Reference proteome</keyword>
<dbReference type="InterPro" id="IPR011701">
    <property type="entry name" value="MFS"/>
</dbReference>
<feature type="transmembrane region" description="Helical" evidence="6">
    <location>
        <begin position="344"/>
        <end position="364"/>
    </location>
</feature>
<dbReference type="EMBL" id="PJQM01001063">
    <property type="protein sequence ID" value="RCI03321.1"/>
    <property type="molecule type" value="Genomic_DNA"/>
</dbReference>
<dbReference type="FunFam" id="1.20.1250.20:FF:000034">
    <property type="entry name" value="MFS general substrate transporter"/>
    <property type="match status" value="1"/>
</dbReference>
<dbReference type="Pfam" id="PF07690">
    <property type="entry name" value="MFS_1"/>
    <property type="match status" value="1"/>
</dbReference>
<feature type="transmembrane region" description="Helical" evidence="6">
    <location>
        <begin position="320"/>
        <end position="337"/>
    </location>
</feature>
<evidence type="ECO:0000256" key="6">
    <source>
        <dbReference type="SAM" id="Phobius"/>
    </source>
</evidence>
<feature type="transmembrane region" description="Helical" evidence="6">
    <location>
        <begin position="280"/>
        <end position="300"/>
    </location>
</feature>
<dbReference type="OrthoDB" id="2985014at2759"/>
<evidence type="ECO:0000256" key="5">
    <source>
        <dbReference type="ARBA" id="ARBA00023136"/>
    </source>
</evidence>
<feature type="transmembrane region" description="Helical" evidence="6">
    <location>
        <begin position="147"/>
        <end position="166"/>
    </location>
</feature>
<dbReference type="GO" id="GO:0016020">
    <property type="term" value="C:membrane"/>
    <property type="evidence" value="ECO:0007669"/>
    <property type="project" value="UniProtKB-SubCell"/>
</dbReference>
<dbReference type="InterPro" id="IPR020846">
    <property type="entry name" value="MFS_dom"/>
</dbReference>
<feature type="transmembrane region" description="Helical" evidence="6">
    <location>
        <begin position="210"/>
        <end position="232"/>
    </location>
</feature>
<gene>
    <name evidence="8" type="ORF">CU098_011829</name>
</gene>
<sequence length="494" mass="54786">MDTKKNDFYEHREVAEEEHTVDTESKNDSNTFVHPSPEELKALMWKLDLRIIPFLGLLYLCSFLDRVNIGNAKLAGITTDLNISATDYNIALSIFFIGYIIFEVPCNMIMKLIGPSKWIPIVMMSWGTVMAAMAACKNTAGLLAARFFLGITEAGLFPGVIFYLSLWYTRGEQATRVAIFFSCSTLAGAFGGVLAYGIMQMDGISGLRGWQWIFIIEAIPTLLLSFAAYFFLPNFPENSKFINEREREIVVQRLKEDAGPSTETDFSWKQFRSAFTDYKVYMHALIYICGSTPLYSLSLFLPSIIQGMGFTDLRAQAMTAPPYAIACVVTILVAMHADKKRERGLHVAVPGAVGAIGYALLVGLRDKGSVAMYIAACITTTGVFAHIPAMLSWFTNNIGGHTKRGAASAFIISIGNVGGAIGGQIYRSNDAPQYARANSVTLGLMCGVVVFSLLFKWILNRENKRREHLTPEEYEKEASGKDLCDHHPDFRYLS</sequence>
<comment type="caution">
    <text evidence="8">The sequence shown here is derived from an EMBL/GenBank/DDBJ whole genome shotgun (WGS) entry which is preliminary data.</text>
</comment>
<feature type="transmembrane region" description="Helical" evidence="6">
    <location>
        <begin position="370"/>
        <end position="394"/>
    </location>
</feature>
<protein>
    <recommendedName>
        <fullName evidence="7">Major facilitator superfamily (MFS) profile domain-containing protein</fullName>
    </recommendedName>
</protein>
<dbReference type="InterPro" id="IPR036259">
    <property type="entry name" value="MFS_trans_sf"/>
</dbReference>
<feature type="transmembrane region" description="Helical" evidence="6">
    <location>
        <begin position="406"/>
        <end position="426"/>
    </location>
</feature>
<dbReference type="STRING" id="4846.A0A367KMD9"/>
<evidence type="ECO:0000259" key="7">
    <source>
        <dbReference type="PROSITE" id="PS50850"/>
    </source>
</evidence>
<feature type="transmembrane region" description="Helical" evidence="6">
    <location>
        <begin position="118"/>
        <end position="135"/>
    </location>
</feature>
<dbReference type="AlphaFoldDB" id="A0A367KMD9"/>
<dbReference type="PANTHER" id="PTHR43791">
    <property type="entry name" value="PERMEASE-RELATED"/>
    <property type="match status" value="1"/>
</dbReference>
<dbReference type="SUPFAM" id="SSF103473">
    <property type="entry name" value="MFS general substrate transporter"/>
    <property type="match status" value="1"/>
</dbReference>
<feature type="transmembrane region" description="Helical" evidence="6">
    <location>
        <begin position="51"/>
        <end position="69"/>
    </location>
</feature>
<evidence type="ECO:0000256" key="4">
    <source>
        <dbReference type="ARBA" id="ARBA00022989"/>
    </source>
</evidence>
<reference evidence="8 9" key="1">
    <citation type="journal article" date="2018" name="G3 (Bethesda)">
        <title>Phylogenetic and Phylogenomic Definition of Rhizopus Species.</title>
        <authorList>
            <person name="Gryganskyi A.P."/>
            <person name="Golan J."/>
            <person name="Dolatabadi S."/>
            <person name="Mondo S."/>
            <person name="Robb S."/>
            <person name="Idnurm A."/>
            <person name="Muszewska A."/>
            <person name="Steczkiewicz K."/>
            <person name="Masonjones S."/>
            <person name="Liao H.L."/>
            <person name="Gajdeczka M.T."/>
            <person name="Anike F."/>
            <person name="Vuek A."/>
            <person name="Anishchenko I.M."/>
            <person name="Voigt K."/>
            <person name="de Hoog G.S."/>
            <person name="Smith M.E."/>
            <person name="Heitman J."/>
            <person name="Vilgalys R."/>
            <person name="Stajich J.E."/>
        </authorList>
    </citation>
    <scope>NUCLEOTIDE SEQUENCE [LARGE SCALE GENOMIC DNA]</scope>
    <source>
        <strain evidence="8 9">LSU 92-RS-03</strain>
    </source>
</reference>
<name>A0A367KMD9_RHIST</name>
<proteinExistence type="predicted"/>
<evidence type="ECO:0000256" key="1">
    <source>
        <dbReference type="ARBA" id="ARBA00004141"/>
    </source>
</evidence>
<organism evidence="8 9">
    <name type="scientific">Rhizopus stolonifer</name>
    <name type="common">Rhizopus nigricans</name>
    <dbReference type="NCBI Taxonomy" id="4846"/>
    <lineage>
        <taxon>Eukaryota</taxon>
        <taxon>Fungi</taxon>
        <taxon>Fungi incertae sedis</taxon>
        <taxon>Mucoromycota</taxon>
        <taxon>Mucoromycotina</taxon>
        <taxon>Mucoromycetes</taxon>
        <taxon>Mucorales</taxon>
        <taxon>Mucorineae</taxon>
        <taxon>Rhizopodaceae</taxon>
        <taxon>Rhizopus</taxon>
    </lineage>
</organism>
<evidence type="ECO:0000313" key="8">
    <source>
        <dbReference type="EMBL" id="RCI03321.1"/>
    </source>
</evidence>
<dbReference type="Gene3D" id="1.20.1250.20">
    <property type="entry name" value="MFS general substrate transporter like domains"/>
    <property type="match status" value="2"/>
</dbReference>
<feature type="transmembrane region" description="Helical" evidence="6">
    <location>
        <begin position="178"/>
        <end position="198"/>
    </location>
</feature>
<feature type="domain" description="Major facilitator superfamily (MFS) profile" evidence="7">
    <location>
        <begin position="51"/>
        <end position="464"/>
    </location>
</feature>
<accession>A0A367KMD9</accession>
<dbReference type="FunFam" id="1.20.1250.20:FF:000013">
    <property type="entry name" value="MFS general substrate transporter"/>
    <property type="match status" value="1"/>
</dbReference>
<evidence type="ECO:0000313" key="9">
    <source>
        <dbReference type="Proteomes" id="UP000253551"/>
    </source>
</evidence>